<protein>
    <submittedName>
        <fullName evidence="13">Exostosin family protein</fullName>
    </submittedName>
</protein>
<dbReference type="ExpressionAtlas" id="A0A1P8AZR3">
    <property type="expression patterns" value="baseline and differential"/>
</dbReference>
<evidence type="ECO:0000256" key="10">
    <source>
        <dbReference type="SAM" id="Phobius"/>
    </source>
</evidence>
<keyword evidence="8" id="KW-0333">Golgi apparatus</keyword>
<reference evidence="14" key="2">
    <citation type="journal article" date="2017" name="Plant J.">
        <title>Araport11: a complete reannotation of the Arabidopsis thaliana reference genome.</title>
        <authorList>
            <person name="Cheng C.Y."/>
            <person name="Krishnakumar V."/>
            <person name="Chan A.P."/>
            <person name="Thibaud-Nissen F."/>
            <person name="Schobel S."/>
            <person name="Town C.D."/>
        </authorList>
    </citation>
    <scope>GENOME REANNOTATION</scope>
    <source>
        <strain evidence="14">cv. Columbia</strain>
    </source>
</reference>
<dbReference type="Proteomes" id="UP000006548">
    <property type="component" value="Chromosome 2"/>
</dbReference>
<feature type="transmembrane region" description="Helical" evidence="10">
    <location>
        <begin position="69"/>
        <end position="86"/>
    </location>
</feature>
<keyword evidence="14" id="KW-1185">Reference proteome</keyword>
<keyword evidence="4" id="KW-0808">Transferase</keyword>
<dbReference type="EMBL" id="CP002685">
    <property type="protein sequence ID" value="ANM62141.1"/>
    <property type="molecule type" value="Genomic_DNA"/>
</dbReference>
<feature type="domain" description="Exostosin GT47" evidence="11">
    <location>
        <begin position="119"/>
        <end position="452"/>
    </location>
</feature>
<keyword evidence="3" id="KW-0328">Glycosyltransferase</keyword>
<organism evidence="13 14">
    <name type="scientific">Arabidopsis thaliana</name>
    <name type="common">Mouse-ear cress</name>
    <dbReference type="NCBI Taxonomy" id="3702"/>
    <lineage>
        <taxon>Eukaryota</taxon>
        <taxon>Viridiplantae</taxon>
        <taxon>Streptophyta</taxon>
        <taxon>Embryophyta</taxon>
        <taxon>Tracheophyta</taxon>
        <taxon>Spermatophyta</taxon>
        <taxon>Magnoliopsida</taxon>
        <taxon>eudicotyledons</taxon>
        <taxon>Gunneridae</taxon>
        <taxon>Pentapetalae</taxon>
        <taxon>rosids</taxon>
        <taxon>malvids</taxon>
        <taxon>Brassicales</taxon>
        <taxon>Brassicaceae</taxon>
        <taxon>Camelineae</taxon>
        <taxon>Arabidopsis</taxon>
    </lineage>
</organism>
<dbReference type="PANTHER" id="PTHR11062">
    <property type="entry name" value="EXOSTOSIN HEPARAN SULFATE GLYCOSYLTRANSFERASE -RELATED"/>
    <property type="match status" value="1"/>
</dbReference>
<keyword evidence="10" id="KW-0472">Membrane</keyword>
<reference evidence="13 14" key="1">
    <citation type="journal article" date="1999" name="Nature">
        <title>Sequence and analysis of chromosome 2 of the plant Arabidopsis thaliana.</title>
        <authorList>
            <person name="Lin X."/>
            <person name="Kaul S."/>
            <person name="Rounsley S."/>
            <person name="Shea T.P."/>
            <person name="Benito M.I."/>
            <person name="Town C.D."/>
            <person name="Fujii C.Y."/>
            <person name="Mason T."/>
            <person name="Bowman C.L."/>
            <person name="Barnstead M."/>
            <person name="Feldblyum T.V."/>
            <person name="Buell C.R."/>
            <person name="Ketchum K.A."/>
            <person name="Lee J."/>
            <person name="Ronning C.M."/>
            <person name="Koo H.L."/>
            <person name="Moffat K.S."/>
            <person name="Cronin L.A."/>
            <person name="Shen M."/>
            <person name="Pai G."/>
            <person name="Van Aken S."/>
            <person name="Umayam L."/>
            <person name="Tallon L.J."/>
            <person name="Gill J.E."/>
            <person name="Adams M.D."/>
            <person name="Carrera A.J."/>
            <person name="Creasy T.H."/>
            <person name="Goodman H.M."/>
            <person name="Somerville C.R."/>
            <person name="Copenhaver G.P."/>
            <person name="Preuss D."/>
            <person name="Nierman W.C."/>
            <person name="White O."/>
            <person name="Eisen J.A."/>
            <person name="Salzberg S.L."/>
            <person name="Fraser C.M."/>
            <person name="Venter J.C."/>
        </authorList>
    </citation>
    <scope>NUCLEOTIDE SEQUENCE [LARGE SCALE GENOMIC DNA]</scope>
    <source>
        <strain evidence="14">cv. Columbia</strain>
    </source>
</reference>
<dbReference type="AlphaFoldDB" id="A0A1P8AZR3"/>
<evidence type="ECO:0000256" key="1">
    <source>
        <dbReference type="ARBA" id="ARBA00004323"/>
    </source>
</evidence>
<proteinExistence type="evidence at protein level"/>
<evidence type="ECO:0000256" key="3">
    <source>
        <dbReference type="ARBA" id="ARBA00022676"/>
    </source>
</evidence>
<gene>
    <name evidence="12 13" type="ordered locus">At2g31990</name>
    <name evidence="13" type="ORF">F22D22.26</name>
    <name evidence="13" type="ORF">F22D22_26</name>
</gene>
<evidence type="ECO:0000256" key="8">
    <source>
        <dbReference type="ARBA" id="ARBA00023034"/>
    </source>
</evidence>
<name>A0A1P8AZR3_ARATH</name>
<dbReference type="TAIR" id="AT2G31990"/>
<sequence>MTFIPQSKNSSVRHHTKIFINNILFACDFLTFFSLNFDMDHQIKNTMKNNNSSSVSIENHPWKKKPTTLLLFLSLLSISLLLLRLSQDKIILITTTKTTATTGTDHQRSHKSSEDDTCLGRYIYIHNLPSRFNLEIIKDCKSITRPKDKISMCKYLDNSGFGPLIGGKSSDYSPSWYATNQFMLEVIFHEKMKSYECLTRNSSLASAIYVPYYAGLDFRRHLRRRNVAARDAAGKELVKWLKKQPQWKDMSGKNHFLVTGRISRDFRRNSGSRSAWGTNFMLLSESLNLTFLSIERSLTSHNEFAIPYPTYFHPTSTPEILQWQEKIRLTNRTVLFSFAGAQRPSRNQNGVVRTEVIKQCKSSSKTCRFLDCDVNANSCDDPISLMKLFESSTFCLQPPGDSLTRKSVFDSILAGCIPVFFNQGSAYKQYLWHIPKNSSKYSVYITVKELRTGGKNKIEEILRGIPNERVVGMRENVIRLIPKIVYAKPNRNKPDGEILEDSFDVAVKGVLERIEGIRRNEFKTD</sequence>
<keyword evidence="6" id="KW-0735">Signal-anchor</keyword>
<comment type="similarity">
    <text evidence="2">Belongs to the glycosyltransferase 47 family.</text>
</comment>
<feature type="transmembrane region" description="Helical" evidence="10">
    <location>
        <begin position="18"/>
        <end position="37"/>
    </location>
</feature>
<dbReference type="PANTHER" id="PTHR11062:SF204">
    <property type="entry name" value="XYLOGLUCAN GALACTOSYLTRANSFERASE GT15-RELATED"/>
    <property type="match status" value="1"/>
</dbReference>
<keyword evidence="7 10" id="KW-1133">Transmembrane helix</keyword>
<dbReference type="GO" id="GO:0016757">
    <property type="term" value="F:glycosyltransferase activity"/>
    <property type="evidence" value="ECO:0007669"/>
    <property type="project" value="UniProtKB-KW"/>
</dbReference>
<keyword evidence="5 10" id="KW-0812">Transmembrane</keyword>
<evidence type="ECO:0007829" key="15">
    <source>
        <dbReference type="PeptideAtlas" id="A0A1P8AZR3"/>
    </source>
</evidence>
<comment type="subcellular location">
    <subcellularLocation>
        <location evidence="1">Golgi apparatus membrane</location>
        <topology evidence="1">Single-pass type II membrane protein</topology>
    </subcellularLocation>
</comment>
<evidence type="ECO:0000256" key="4">
    <source>
        <dbReference type="ARBA" id="ARBA00022679"/>
    </source>
</evidence>
<keyword evidence="15 16" id="KW-1267">Proteomics identification</keyword>
<evidence type="ECO:0000259" key="11">
    <source>
        <dbReference type="Pfam" id="PF03016"/>
    </source>
</evidence>
<dbReference type="Araport" id="AT2G31990"/>
<evidence type="ECO:0000313" key="14">
    <source>
        <dbReference type="Proteomes" id="UP000006548"/>
    </source>
</evidence>
<dbReference type="InterPro" id="IPR004263">
    <property type="entry name" value="Exostosin"/>
</dbReference>
<evidence type="ECO:0000256" key="7">
    <source>
        <dbReference type="ARBA" id="ARBA00022989"/>
    </source>
</evidence>
<evidence type="ECO:0000313" key="13">
    <source>
        <dbReference type="EMBL" id="ANM62141.1"/>
    </source>
</evidence>
<evidence type="ECO:0000256" key="2">
    <source>
        <dbReference type="ARBA" id="ARBA00010271"/>
    </source>
</evidence>
<evidence type="ECO:0000256" key="6">
    <source>
        <dbReference type="ARBA" id="ARBA00022968"/>
    </source>
</evidence>
<dbReference type="ProteomicsDB" id="218694"/>
<evidence type="ECO:0000256" key="9">
    <source>
        <dbReference type="ARBA" id="ARBA00023180"/>
    </source>
</evidence>
<keyword evidence="9" id="KW-0325">Glycoprotein</keyword>
<evidence type="ECO:0007829" key="16">
    <source>
        <dbReference type="ProteomicsDB" id="A0A1P8AZR3"/>
    </source>
</evidence>
<evidence type="ECO:0000313" key="12">
    <source>
        <dbReference type="Araport" id="AT2G31990"/>
    </source>
</evidence>
<dbReference type="InterPro" id="IPR040911">
    <property type="entry name" value="Exostosin_GT47"/>
</dbReference>
<dbReference type="GeneID" id="817758"/>
<accession>A0A1P8AZR3</accession>
<dbReference type="GO" id="GO:0000139">
    <property type="term" value="C:Golgi membrane"/>
    <property type="evidence" value="ECO:0007669"/>
    <property type="project" value="UniProtKB-SubCell"/>
</dbReference>
<dbReference type="Pfam" id="PF03016">
    <property type="entry name" value="Exostosin_GT47"/>
    <property type="match status" value="1"/>
</dbReference>
<evidence type="ECO:0000256" key="5">
    <source>
        <dbReference type="ARBA" id="ARBA00022692"/>
    </source>
</evidence>